<proteinExistence type="inferred from homology"/>
<evidence type="ECO:0000256" key="5">
    <source>
        <dbReference type="ARBA" id="ARBA00023157"/>
    </source>
</evidence>
<evidence type="ECO:0000313" key="8">
    <source>
        <dbReference type="EMBL" id="VDC85822.1"/>
    </source>
</evidence>
<keyword evidence="3" id="KW-0964">Secreted</keyword>
<dbReference type="Proteomes" id="UP000694005">
    <property type="component" value="Chromosome A02"/>
</dbReference>
<evidence type="ECO:0000256" key="6">
    <source>
        <dbReference type="SAM" id="SignalP"/>
    </source>
</evidence>
<dbReference type="Pfam" id="PF06876">
    <property type="entry name" value="SCRL"/>
    <property type="match status" value="1"/>
</dbReference>
<accession>A0A3P6A037</accession>
<dbReference type="Gramene" id="A02p08830.2_BraZ1">
    <property type="protein sequence ID" value="A02p08830.2_BraZ1.CDS"/>
    <property type="gene ID" value="A02g08830.2_BraZ1"/>
</dbReference>
<feature type="signal peptide" evidence="6">
    <location>
        <begin position="1"/>
        <end position="26"/>
    </location>
</feature>
<keyword evidence="4 6" id="KW-0732">Signal</keyword>
<dbReference type="GO" id="GO:0005576">
    <property type="term" value="C:extracellular region"/>
    <property type="evidence" value="ECO:0007669"/>
    <property type="project" value="UniProtKB-SubCell"/>
</dbReference>
<protein>
    <submittedName>
        <fullName evidence="7">Uncharacterized protein</fullName>
    </submittedName>
</protein>
<reference evidence="8" key="1">
    <citation type="submission" date="2018-11" db="EMBL/GenBank/DDBJ databases">
        <authorList>
            <consortium name="Genoscope - CEA"/>
            <person name="William W."/>
        </authorList>
    </citation>
    <scope>NUCLEOTIDE SEQUENCE</scope>
</reference>
<evidence type="ECO:0000256" key="1">
    <source>
        <dbReference type="ARBA" id="ARBA00004613"/>
    </source>
</evidence>
<comment type="similarity">
    <text evidence="2">Belongs to the DEFL family.</text>
</comment>
<dbReference type="EMBL" id="LS974618">
    <property type="protein sequence ID" value="CAG7891931.1"/>
    <property type="molecule type" value="Genomic_DNA"/>
</dbReference>
<evidence type="ECO:0000313" key="7">
    <source>
        <dbReference type="EMBL" id="CAG7891931.1"/>
    </source>
</evidence>
<dbReference type="EMBL" id="LR031573">
    <property type="protein sequence ID" value="VDC85822.1"/>
    <property type="molecule type" value="Genomic_DNA"/>
</dbReference>
<comment type="subcellular location">
    <subcellularLocation>
        <location evidence="1">Secreted</location>
    </subcellularLocation>
</comment>
<dbReference type="PANTHER" id="PTHR34450:SF7">
    <property type="entry name" value="DEFENSIN-LIKE PROTEIN 228-RELATED"/>
    <property type="match status" value="1"/>
</dbReference>
<dbReference type="GO" id="GO:0007165">
    <property type="term" value="P:signal transduction"/>
    <property type="evidence" value="ECO:0007669"/>
    <property type="project" value="InterPro"/>
</dbReference>
<sequence>MKSPILFIVSCVVLLLILSYPEEAKAASNRCQFKNFLPGKCGNDGIQSCLRDLKKKTKKSHIIDQCSKCENQKAPSGLEERLCYCSYPSSSPCI</sequence>
<evidence type="ECO:0000256" key="3">
    <source>
        <dbReference type="ARBA" id="ARBA00022525"/>
    </source>
</evidence>
<evidence type="ECO:0000256" key="2">
    <source>
        <dbReference type="ARBA" id="ARBA00006722"/>
    </source>
</evidence>
<feature type="chain" id="PRO_5039861448" evidence="6">
    <location>
        <begin position="27"/>
        <end position="94"/>
    </location>
</feature>
<keyword evidence="5" id="KW-1015">Disulfide bond</keyword>
<evidence type="ECO:0000256" key="4">
    <source>
        <dbReference type="ARBA" id="ARBA00022729"/>
    </source>
</evidence>
<gene>
    <name evidence="8" type="ORF">BRAA02T05506Z</name>
    <name evidence="7" type="ORF">BRAPAZ1V2_A02P08830.2</name>
</gene>
<dbReference type="AlphaFoldDB" id="A0A3P6A037"/>
<dbReference type="InterPro" id="IPR010682">
    <property type="entry name" value="SCRL"/>
</dbReference>
<name>A0A3P6A037_BRACM</name>
<organism evidence="8">
    <name type="scientific">Brassica campestris</name>
    <name type="common">Field mustard</name>
    <dbReference type="NCBI Taxonomy" id="3711"/>
    <lineage>
        <taxon>Eukaryota</taxon>
        <taxon>Viridiplantae</taxon>
        <taxon>Streptophyta</taxon>
        <taxon>Embryophyta</taxon>
        <taxon>Tracheophyta</taxon>
        <taxon>Spermatophyta</taxon>
        <taxon>Magnoliopsida</taxon>
        <taxon>eudicotyledons</taxon>
        <taxon>Gunneridae</taxon>
        <taxon>Pentapetalae</taxon>
        <taxon>rosids</taxon>
        <taxon>malvids</taxon>
        <taxon>Brassicales</taxon>
        <taxon>Brassicaceae</taxon>
        <taxon>Brassiceae</taxon>
        <taxon>Brassica</taxon>
    </lineage>
</organism>
<dbReference type="PANTHER" id="PTHR34450">
    <property type="entry name" value="DEFENSIN-LIKE PROTEIN 245-RELATED"/>
    <property type="match status" value="1"/>
</dbReference>